<dbReference type="Pfam" id="PF00293">
    <property type="entry name" value="NUDIX"/>
    <property type="match status" value="1"/>
</dbReference>
<reference evidence="2 3" key="1">
    <citation type="submission" date="2019-02" db="EMBL/GenBank/DDBJ databases">
        <title>Deep-cultivation of Planctomycetes and their phenomic and genomic characterization uncovers novel biology.</title>
        <authorList>
            <person name="Wiegand S."/>
            <person name="Jogler M."/>
            <person name="Boedeker C."/>
            <person name="Pinto D."/>
            <person name="Vollmers J."/>
            <person name="Rivas-Marin E."/>
            <person name="Kohn T."/>
            <person name="Peeters S.H."/>
            <person name="Heuer A."/>
            <person name="Rast P."/>
            <person name="Oberbeckmann S."/>
            <person name="Bunk B."/>
            <person name="Jeske O."/>
            <person name="Meyerdierks A."/>
            <person name="Storesund J.E."/>
            <person name="Kallscheuer N."/>
            <person name="Luecker S."/>
            <person name="Lage O.M."/>
            <person name="Pohl T."/>
            <person name="Merkel B.J."/>
            <person name="Hornburger P."/>
            <person name="Mueller R.-W."/>
            <person name="Bruemmer F."/>
            <person name="Labrenz M."/>
            <person name="Spormann A.M."/>
            <person name="Op Den Camp H."/>
            <person name="Overmann J."/>
            <person name="Amann R."/>
            <person name="Jetten M.S.M."/>
            <person name="Mascher T."/>
            <person name="Medema M.H."/>
            <person name="Devos D.P."/>
            <person name="Kaster A.-K."/>
            <person name="Ovreas L."/>
            <person name="Rohde M."/>
            <person name="Galperin M.Y."/>
            <person name="Jogler C."/>
        </authorList>
    </citation>
    <scope>NUCLEOTIDE SEQUENCE [LARGE SCALE GENOMIC DNA]</scope>
    <source>
        <strain evidence="2 3">Pla123a</strain>
    </source>
</reference>
<dbReference type="Proteomes" id="UP000318478">
    <property type="component" value="Unassembled WGS sequence"/>
</dbReference>
<dbReference type="SUPFAM" id="SSF55811">
    <property type="entry name" value="Nudix"/>
    <property type="match status" value="1"/>
</dbReference>
<organism evidence="2 3">
    <name type="scientific">Posidoniimonas polymericola</name>
    <dbReference type="NCBI Taxonomy" id="2528002"/>
    <lineage>
        <taxon>Bacteria</taxon>
        <taxon>Pseudomonadati</taxon>
        <taxon>Planctomycetota</taxon>
        <taxon>Planctomycetia</taxon>
        <taxon>Pirellulales</taxon>
        <taxon>Lacipirellulaceae</taxon>
        <taxon>Posidoniimonas</taxon>
    </lineage>
</organism>
<dbReference type="EMBL" id="SJPO01000001">
    <property type="protein sequence ID" value="TWT85559.1"/>
    <property type="molecule type" value="Genomic_DNA"/>
</dbReference>
<evidence type="ECO:0000259" key="1">
    <source>
        <dbReference type="PROSITE" id="PS51462"/>
    </source>
</evidence>
<dbReference type="Gene3D" id="3.90.79.10">
    <property type="entry name" value="Nucleoside Triphosphate Pyrophosphohydrolase"/>
    <property type="match status" value="1"/>
</dbReference>
<keyword evidence="3" id="KW-1185">Reference proteome</keyword>
<dbReference type="InterPro" id="IPR000086">
    <property type="entry name" value="NUDIX_hydrolase_dom"/>
</dbReference>
<dbReference type="AlphaFoldDB" id="A0A5C5ZDR3"/>
<dbReference type="PANTHER" id="PTHR43736:SF1">
    <property type="entry name" value="DIHYDRONEOPTERIN TRIPHOSPHATE DIPHOSPHATASE"/>
    <property type="match status" value="1"/>
</dbReference>
<dbReference type="OrthoDB" id="9787476at2"/>
<gene>
    <name evidence="2" type="ORF">Pla123a_03660</name>
</gene>
<dbReference type="PANTHER" id="PTHR43736">
    <property type="entry name" value="ADP-RIBOSE PYROPHOSPHATASE"/>
    <property type="match status" value="1"/>
</dbReference>
<evidence type="ECO:0000313" key="2">
    <source>
        <dbReference type="EMBL" id="TWT85559.1"/>
    </source>
</evidence>
<proteinExistence type="predicted"/>
<dbReference type="PROSITE" id="PS51462">
    <property type="entry name" value="NUDIX"/>
    <property type="match status" value="1"/>
</dbReference>
<accession>A0A5C5ZDR3</accession>
<sequence>MNDPLLQILDQYQSAHPDEAAMVERVRALASTHDDCFERTCVPGHITGSAWVLSPDRTQCLLLHHRKLDKWLQPGGHADGDRDVLRVAIREATEESGLDGIFALSPEPLDIDVHRIPERRNAAGEVTEPAHEHHDLRFLLATDQPTPIAVSDESHDVRWCTPREVHALTQEESVLRLLRKSERWLESR</sequence>
<protein>
    <submittedName>
        <fullName evidence="2">NUDIX domain protein</fullName>
    </submittedName>
</protein>
<feature type="domain" description="Nudix hydrolase" evidence="1">
    <location>
        <begin position="43"/>
        <end position="182"/>
    </location>
</feature>
<evidence type="ECO:0000313" key="3">
    <source>
        <dbReference type="Proteomes" id="UP000318478"/>
    </source>
</evidence>
<dbReference type="CDD" id="cd03674">
    <property type="entry name" value="NUDIX_Hydrolase"/>
    <property type="match status" value="1"/>
</dbReference>
<name>A0A5C5ZDR3_9BACT</name>
<dbReference type="RefSeq" id="WP_146583817.1">
    <property type="nucleotide sequence ID" value="NZ_SJPO01000001.1"/>
</dbReference>
<dbReference type="InterPro" id="IPR015797">
    <property type="entry name" value="NUDIX_hydrolase-like_dom_sf"/>
</dbReference>
<comment type="caution">
    <text evidence="2">The sequence shown here is derived from an EMBL/GenBank/DDBJ whole genome shotgun (WGS) entry which is preliminary data.</text>
</comment>